<reference evidence="1" key="1">
    <citation type="submission" date="2019-04" db="EMBL/GenBank/DDBJ databases">
        <title>Evolution of Biomass-Degrading Anaerobic Consortia Revealed by Metagenomics.</title>
        <authorList>
            <person name="Peng X."/>
        </authorList>
    </citation>
    <scope>NUCLEOTIDE SEQUENCE</scope>
    <source>
        <strain evidence="1">SIG551</strain>
    </source>
</reference>
<name>A0A928Q3J4_9FIRM</name>
<dbReference type="SUPFAM" id="SSF144010">
    <property type="entry name" value="CofE-like"/>
    <property type="match status" value="1"/>
</dbReference>
<keyword evidence="1" id="KW-0436">Ligase</keyword>
<gene>
    <name evidence="1" type="ORF">E7512_05270</name>
</gene>
<evidence type="ECO:0000313" key="1">
    <source>
        <dbReference type="EMBL" id="MBE6832981.1"/>
    </source>
</evidence>
<proteinExistence type="predicted"/>
<dbReference type="EMBL" id="SVNY01000002">
    <property type="protein sequence ID" value="MBE6832981.1"/>
    <property type="molecule type" value="Genomic_DNA"/>
</dbReference>
<organism evidence="1 2">
    <name type="scientific">Faecalispora sporosphaeroides</name>
    <dbReference type="NCBI Taxonomy" id="1549"/>
    <lineage>
        <taxon>Bacteria</taxon>
        <taxon>Bacillati</taxon>
        <taxon>Bacillota</taxon>
        <taxon>Clostridia</taxon>
        <taxon>Eubacteriales</taxon>
        <taxon>Oscillospiraceae</taxon>
        <taxon>Faecalispora</taxon>
    </lineage>
</organism>
<sequence>MSFRNLPEARREENGITYFLREPVTVNGQEHQRYAIQTHFVQRGESYVELVKKYVQPLYQPGDILSLSEKIISMCQNNVVEKKDVKIGFWARFLSKFASSNNHGIAMDEPYKLQLAINLAGLPRILLAAFCSAVTKLFGIRGVFYKIAGHGIDGIDGFYMGSSFELYHDLALLNPKEPVKVCNDIQRELGIDCLLVDANDLSVVIFGKSDTLAPVPDQDLIAMIKDNPAGQSDELTPLILIKKADLS</sequence>
<protein>
    <submittedName>
        <fullName evidence="1">F420-0--gamma-glutamyl ligase</fullName>
    </submittedName>
</protein>
<dbReference type="GO" id="GO:0016874">
    <property type="term" value="F:ligase activity"/>
    <property type="evidence" value="ECO:0007669"/>
    <property type="project" value="UniProtKB-KW"/>
</dbReference>
<comment type="caution">
    <text evidence="1">The sequence shown here is derived from an EMBL/GenBank/DDBJ whole genome shotgun (WGS) entry which is preliminary data.</text>
</comment>
<dbReference type="AlphaFoldDB" id="A0A928Q3J4"/>
<dbReference type="Proteomes" id="UP000754750">
    <property type="component" value="Unassembled WGS sequence"/>
</dbReference>
<dbReference type="Gene3D" id="3.30.1330.100">
    <property type="entry name" value="CofE-like"/>
    <property type="match status" value="1"/>
</dbReference>
<accession>A0A928Q3J4</accession>
<evidence type="ECO:0000313" key="2">
    <source>
        <dbReference type="Proteomes" id="UP000754750"/>
    </source>
</evidence>
<dbReference type="RefSeq" id="WP_020071791.1">
    <property type="nucleotide sequence ID" value="NZ_JBKWRC010000001.1"/>
</dbReference>